<dbReference type="EMBL" id="GL887793">
    <property type="protein sequence ID" value="EGI70031.1"/>
    <property type="molecule type" value="Genomic_DNA"/>
</dbReference>
<organism evidence="2">
    <name type="scientific">Acromyrmex echinatior</name>
    <name type="common">Panamanian leafcutter ant</name>
    <name type="synonym">Acromyrmex octospinosus echinatior</name>
    <dbReference type="NCBI Taxonomy" id="103372"/>
    <lineage>
        <taxon>Eukaryota</taxon>
        <taxon>Metazoa</taxon>
        <taxon>Ecdysozoa</taxon>
        <taxon>Arthropoda</taxon>
        <taxon>Hexapoda</taxon>
        <taxon>Insecta</taxon>
        <taxon>Pterygota</taxon>
        <taxon>Neoptera</taxon>
        <taxon>Endopterygota</taxon>
        <taxon>Hymenoptera</taxon>
        <taxon>Apocrita</taxon>
        <taxon>Aculeata</taxon>
        <taxon>Formicoidea</taxon>
        <taxon>Formicidae</taxon>
        <taxon>Myrmicinae</taxon>
        <taxon>Acromyrmex</taxon>
    </lineage>
</organism>
<dbReference type="Proteomes" id="UP000007755">
    <property type="component" value="Unassembled WGS sequence"/>
</dbReference>
<gene>
    <name evidence="1" type="ORF">G5I_01184</name>
</gene>
<evidence type="ECO:0000313" key="1">
    <source>
        <dbReference type="EMBL" id="EGI70031.1"/>
    </source>
</evidence>
<accession>F4W6X7</accession>
<evidence type="ECO:0000313" key="2">
    <source>
        <dbReference type="Proteomes" id="UP000007755"/>
    </source>
</evidence>
<name>F4W6X7_ACREC</name>
<sequence>MVQTKFAGFREIYLMVTLNLTLRSTLGITQGQSTVLQIASNQLATATDDLSANLVMGARQIILKQRFDRLEERCVLVLRLLLMVLIPYRVDCLLVLNIFSLSNELIVFSLPRVPSENCTETTRV</sequence>
<proteinExistence type="predicted"/>
<protein>
    <submittedName>
        <fullName evidence="1">Uncharacterized protein</fullName>
    </submittedName>
</protein>
<keyword evidence="2" id="KW-1185">Reference proteome</keyword>
<reference evidence="1" key="1">
    <citation type="submission" date="2011-02" db="EMBL/GenBank/DDBJ databases">
        <title>The genome of the leaf-cutting ant Acromyrmex echinatior suggests key adaptations to social evolution and fungus farming.</title>
        <authorList>
            <person name="Nygaard S."/>
            <person name="Zhang G."/>
        </authorList>
    </citation>
    <scope>NUCLEOTIDE SEQUENCE</scope>
</reference>
<dbReference type="InParanoid" id="F4W6X7"/>
<dbReference type="AlphaFoldDB" id="F4W6X7"/>